<reference evidence="1 2" key="1">
    <citation type="journal article" date="2015" name="Proc. Natl. Acad. Sci. U.S.A.">
        <title>The resurrection genome of Boea hygrometrica: A blueprint for survival of dehydration.</title>
        <authorList>
            <person name="Xiao L."/>
            <person name="Yang G."/>
            <person name="Zhang L."/>
            <person name="Yang X."/>
            <person name="Zhao S."/>
            <person name="Ji Z."/>
            <person name="Zhou Q."/>
            <person name="Hu M."/>
            <person name="Wang Y."/>
            <person name="Chen M."/>
            <person name="Xu Y."/>
            <person name="Jin H."/>
            <person name="Xiao X."/>
            <person name="Hu G."/>
            <person name="Bao F."/>
            <person name="Hu Y."/>
            <person name="Wan P."/>
            <person name="Li L."/>
            <person name="Deng X."/>
            <person name="Kuang T."/>
            <person name="Xiang C."/>
            <person name="Zhu J.K."/>
            <person name="Oliver M.J."/>
            <person name="He Y."/>
        </authorList>
    </citation>
    <scope>NUCLEOTIDE SEQUENCE [LARGE SCALE GENOMIC DNA]</scope>
    <source>
        <strain evidence="2">cv. XS01</strain>
    </source>
</reference>
<sequence>MLTQKLTLEEARLNRLFLRSFELQQLRVSKPALIQRLNWVADERAKQGESSATKIFKNRGWMRWESAVEIHGEQ</sequence>
<evidence type="ECO:0000313" key="1">
    <source>
        <dbReference type="EMBL" id="KZV37484.1"/>
    </source>
</evidence>
<dbReference type="EMBL" id="KV002799">
    <property type="protein sequence ID" value="KZV37484.1"/>
    <property type="molecule type" value="Genomic_DNA"/>
</dbReference>
<gene>
    <name evidence="1" type="ORF">F511_43804</name>
</gene>
<keyword evidence="2" id="KW-1185">Reference proteome</keyword>
<accession>A0A2Z7BSX4</accession>
<dbReference type="AlphaFoldDB" id="A0A2Z7BSX4"/>
<proteinExistence type="predicted"/>
<name>A0A2Z7BSX4_9LAMI</name>
<dbReference type="Proteomes" id="UP000250235">
    <property type="component" value="Unassembled WGS sequence"/>
</dbReference>
<evidence type="ECO:0000313" key="2">
    <source>
        <dbReference type="Proteomes" id="UP000250235"/>
    </source>
</evidence>
<organism evidence="1 2">
    <name type="scientific">Dorcoceras hygrometricum</name>
    <dbReference type="NCBI Taxonomy" id="472368"/>
    <lineage>
        <taxon>Eukaryota</taxon>
        <taxon>Viridiplantae</taxon>
        <taxon>Streptophyta</taxon>
        <taxon>Embryophyta</taxon>
        <taxon>Tracheophyta</taxon>
        <taxon>Spermatophyta</taxon>
        <taxon>Magnoliopsida</taxon>
        <taxon>eudicotyledons</taxon>
        <taxon>Gunneridae</taxon>
        <taxon>Pentapetalae</taxon>
        <taxon>asterids</taxon>
        <taxon>lamiids</taxon>
        <taxon>Lamiales</taxon>
        <taxon>Gesneriaceae</taxon>
        <taxon>Didymocarpoideae</taxon>
        <taxon>Trichosporeae</taxon>
        <taxon>Loxocarpinae</taxon>
        <taxon>Dorcoceras</taxon>
    </lineage>
</organism>
<protein>
    <submittedName>
        <fullName evidence="1">Uncharacterized protein</fullName>
    </submittedName>
</protein>